<organism evidence="2 3">
    <name type="scientific">Mycobacterium bourgelatii</name>
    <dbReference type="NCBI Taxonomy" id="1273442"/>
    <lineage>
        <taxon>Bacteria</taxon>
        <taxon>Bacillati</taxon>
        <taxon>Actinomycetota</taxon>
        <taxon>Actinomycetes</taxon>
        <taxon>Mycobacteriales</taxon>
        <taxon>Mycobacteriaceae</taxon>
        <taxon>Mycobacterium</taxon>
    </lineage>
</organism>
<gene>
    <name evidence="2" type="ORF">MBOU_43560</name>
</gene>
<reference evidence="2 3" key="1">
    <citation type="journal article" date="2019" name="Emerg. Microbes Infect.">
        <title>Comprehensive subspecies identification of 175 nontuberculous mycobacteria species based on 7547 genomic profiles.</title>
        <authorList>
            <person name="Matsumoto Y."/>
            <person name="Kinjo T."/>
            <person name="Motooka D."/>
            <person name="Nabeya D."/>
            <person name="Jung N."/>
            <person name="Uechi K."/>
            <person name="Horii T."/>
            <person name="Iida T."/>
            <person name="Fujita J."/>
            <person name="Nakamura S."/>
        </authorList>
    </citation>
    <scope>NUCLEOTIDE SEQUENCE [LARGE SCALE GENOMIC DNA]</scope>
    <source>
        <strain evidence="2 3">JCM 30725</strain>
    </source>
</reference>
<name>A0A7I9YUE4_MYCBU</name>
<keyword evidence="1" id="KW-1133">Transmembrane helix</keyword>
<dbReference type="AlphaFoldDB" id="A0A7I9YUE4"/>
<dbReference type="Proteomes" id="UP000465360">
    <property type="component" value="Unassembled WGS sequence"/>
</dbReference>
<comment type="caution">
    <text evidence="2">The sequence shown here is derived from an EMBL/GenBank/DDBJ whole genome shotgun (WGS) entry which is preliminary data.</text>
</comment>
<evidence type="ECO:0000313" key="3">
    <source>
        <dbReference type="Proteomes" id="UP000465360"/>
    </source>
</evidence>
<sequence>MVLTATPATAGGAVTAARAARAQGALMEPRLALMVVSAVLAVMVAPVVMVVPRVWVPAVCRAMAVKAVTAVSAAAAVMAPTERKERIPARLPMVVRAVPVVSVGMPVLAVRVLSMVLTATPATAGGAVTAARAAWAQRALMEPHPALTAVPAVLAAAVEPVVTAVPQAWVPAVNRAQVGEAVTAAPAAPVVGVLTAPTGLRQDRMAKTGVVAAKAARVATAAAAVRGRLMGPRATWAMVATAVKAAMAAMAPTTPTWWGTARRVVPAGLEASAATAALVVYSEVGFQTA</sequence>
<feature type="transmembrane region" description="Helical" evidence="1">
    <location>
        <begin position="93"/>
        <end position="113"/>
    </location>
</feature>
<evidence type="ECO:0000256" key="1">
    <source>
        <dbReference type="SAM" id="Phobius"/>
    </source>
</evidence>
<proteinExistence type="predicted"/>
<dbReference type="EMBL" id="BLKZ01000001">
    <property type="protein sequence ID" value="GFG92314.1"/>
    <property type="molecule type" value="Genomic_DNA"/>
</dbReference>
<accession>A0A7I9YUE4</accession>
<protein>
    <submittedName>
        <fullName evidence="2">Uncharacterized protein</fullName>
    </submittedName>
</protein>
<keyword evidence="1" id="KW-0472">Membrane</keyword>
<keyword evidence="1" id="KW-0812">Transmembrane</keyword>
<evidence type="ECO:0000313" key="2">
    <source>
        <dbReference type="EMBL" id="GFG92314.1"/>
    </source>
</evidence>
<feature type="transmembrane region" description="Helical" evidence="1">
    <location>
        <begin position="32"/>
        <end position="51"/>
    </location>
</feature>
<keyword evidence="3" id="KW-1185">Reference proteome</keyword>